<dbReference type="Proteomes" id="UP001642409">
    <property type="component" value="Unassembled WGS sequence"/>
</dbReference>
<keyword evidence="4" id="KW-1185">Reference proteome</keyword>
<evidence type="ECO:0000313" key="2">
    <source>
        <dbReference type="EMBL" id="CAI9913444.1"/>
    </source>
</evidence>
<reference evidence="3 4" key="2">
    <citation type="submission" date="2024-07" db="EMBL/GenBank/DDBJ databases">
        <authorList>
            <person name="Akdeniz Z."/>
        </authorList>
    </citation>
    <scope>NUCLEOTIDE SEQUENCE [LARGE SCALE GENOMIC DNA]</scope>
</reference>
<evidence type="ECO:0000256" key="1">
    <source>
        <dbReference type="SAM" id="MobiDB-lite"/>
    </source>
</evidence>
<protein>
    <submittedName>
        <fullName evidence="3">Hypothetical_protein</fullName>
    </submittedName>
</protein>
<dbReference type="EMBL" id="CAXDID020000201">
    <property type="protein sequence ID" value="CAL6054216.1"/>
    <property type="molecule type" value="Genomic_DNA"/>
</dbReference>
<gene>
    <name evidence="2" type="ORF">HINF_LOCUS1089</name>
    <name evidence="3" type="ORF">HINF_LOCUS45960</name>
</gene>
<name>A0AA86N5R8_9EUKA</name>
<evidence type="ECO:0000313" key="4">
    <source>
        <dbReference type="Proteomes" id="UP001642409"/>
    </source>
</evidence>
<evidence type="ECO:0000313" key="3">
    <source>
        <dbReference type="EMBL" id="CAL6054216.1"/>
    </source>
</evidence>
<feature type="region of interest" description="Disordered" evidence="1">
    <location>
        <begin position="79"/>
        <end position="122"/>
    </location>
</feature>
<organism evidence="2">
    <name type="scientific">Hexamita inflata</name>
    <dbReference type="NCBI Taxonomy" id="28002"/>
    <lineage>
        <taxon>Eukaryota</taxon>
        <taxon>Metamonada</taxon>
        <taxon>Diplomonadida</taxon>
        <taxon>Hexamitidae</taxon>
        <taxon>Hexamitinae</taxon>
        <taxon>Hexamita</taxon>
    </lineage>
</organism>
<dbReference type="AlphaFoldDB" id="A0AA86N5R8"/>
<dbReference type="EMBL" id="CATOUU010000025">
    <property type="protein sequence ID" value="CAI9913444.1"/>
    <property type="molecule type" value="Genomic_DNA"/>
</dbReference>
<proteinExistence type="predicted"/>
<sequence length="122" mass="14157">MSRNQLEKDKAQTAKLREELFEMEQLAKRTLGASYQYIIDNSQVIQNNEAQTKNKTNKQQTFSKDIIELELIELESQIQVNKKPASQPQPEQQDQDNPRKSARPIMTKMDSSIVNRVPKILK</sequence>
<accession>A0AA86N5R8</accession>
<comment type="caution">
    <text evidence="2">The sequence shown here is derived from an EMBL/GenBank/DDBJ whole genome shotgun (WGS) entry which is preliminary data.</text>
</comment>
<reference evidence="2" key="1">
    <citation type="submission" date="2023-06" db="EMBL/GenBank/DDBJ databases">
        <authorList>
            <person name="Kurt Z."/>
        </authorList>
    </citation>
    <scope>NUCLEOTIDE SEQUENCE</scope>
</reference>